<gene>
    <name evidence="2" type="ORF">ATR01nite_02390</name>
</gene>
<reference evidence="2 3" key="1">
    <citation type="submission" date="2019-07" db="EMBL/GenBank/DDBJ databases">
        <title>Whole genome shotgun sequence of Acetobacter tropicalis NBRC 16470.</title>
        <authorList>
            <person name="Hosoyama A."/>
            <person name="Uohara A."/>
            <person name="Ohji S."/>
            <person name="Ichikawa N."/>
        </authorList>
    </citation>
    <scope>NUCLEOTIDE SEQUENCE [LARGE SCALE GENOMIC DNA]</scope>
    <source>
        <strain evidence="2 3">NBRC 16470</strain>
    </source>
</reference>
<dbReference type="AlphaFoldDB" id="A0A511FKR3"/>
<organism evidence="2 3">
    <name type="scientific">Acetobacter tropicalis</name>
    <dbReference type="NCBI Taxonomy" id="104102"/>
    <lineage>
        <taxon>Bacteria</taxon>
        <taxon>Pseudomonadati</taxon>
        <taxon>Pseudomonadota</taxon>
        <taxon>Alphaproteobacteria</taxon>
        <taxon>Acetobacterales</taxon>
        <taxon>Acetobacteraceae</taxon>
        <taxon>Acetobacter</taxon>
    </lineage>
</organism>
<dbReference type="GO" id="GO:0004519">
    <property type="term" value="F:endonuclease activity"/>
    <property type="evidence" value="ECO:0007669"/>
    <property type="project" value="InterPro"/>
</dbReference>
<dbReference type="Gene3D" id="3.90.75.10">
    <property type="entry name" value="Homing Intron 3 (I-ppo) Encoded Endonuclease, Chain A"/>
    <property type="match status" value="1"/>
</dbReference>
<dbReference type="RefSeq" id="WP_052427149.1">
    <property type="nucleotide sequence ID" value="NZ_LHZQ01000170.1"/>
</dbReference>
<dbReference type="InterPro" id="IPR044930">
    <property type="entry name" value="Homing_endonuclease_His-Me"/>
</dbReference>
<sequence>MTRQTASVIDRLKDKLKETPAPYGLPSPCQTFGGAKTNDGHGQIWLNGKVKCAHRVAWEAEHGPIPIDQKTGKPFVILHLCDNPACCNVDHMTLGTPTENTQDSISKGRHRRPSATMNKLHRAVELADAGKSTTDIADELKVSEDEAKRLLAFHADDASLYAAEKIALGPDAAEGKRRVRLTGEYEAIVSVLGMLNEARHIDQLDLCV</sequence>
<evidence type="ECO:0000313" key="3">
    <source>
        <dbReference type="Proteomes" id="UP000321800"/>
    </source>
</evidence>
<name>A0A511FKR3_9PROT</name>
<dbReference type="Proteomes" id="UP000321800">
    <property type="component" value="Unassembled WGS sequence"/>
</dbReference>
<evidence type="ECO:0000313" key="2">
    <source>
        <dbReference type="EMBL" id="GEL49164.1"/>
    </source>
</evidence>
<dbReference type="EMBL" id="BJVR01000001">
    <property type="protein sequence ID" value="GEL49164.1"/>
    <property type="molecule type" value="Genomic_DNA"/>
</dbReference>
<feature type="domain" description="HNH nuclease" evidence="1">
    <location>
        <begin position="53"/>
        <end position="101"/>
    </location>
</feature>
<dbReference type="SUPFAM" id="SSF54060">
    <property type="entry name" value="His-Me finger endonucleases"/>
    <property type="match status" value="1"/>
</dbReference>
<dbReference type="InterPro" id="IPR044925">
    <property type="entry name" value="His-Me_finger_sf"/>
</dbReference>
<dbReference type="InterPro" id="IPR003615">
    <property type="entry name" value="HNH_nuc"/>
</dbReference>
<accession>A0A511FKR3</accession>
<protein>
    <recommendedName>
        <fullName evidence="1">HNH nuclease domain-containing protein</fullName>
    </recommendedName>
</protein>
<proteinExistence type="predicted"/>
<comment type="caution">
    <text evidence="2">The sequence shown here is derived from an EMBL/GenBank/DDBJ whole genome shotgun (WGS) entry which is preliminary data.</text>
</comment>
<evidence type="ECO:0000259" key="1">
    <source>
        <dbReference type="Pfam" id="PF13392"/>
    </source>
</evidence>
<dbReference type="Pfam" id="PF13392">
    <property type="entry name" value="HNH_3"/>
    <property type="match status" value="1"/>
</dbReference>